<dbReference type="PANTHER" id="PTHR43005">
    <property type="entry name" value="BLR7065 PROTEIN"/>
    <property type="match status" value="1"/>
</dbReference>
<name>A0A1G9UJS4_9ACTO</name>
<dbReference type="Pfam" id="PF00528">
    <property type="entry name" value="BPD_transp_1"/>
    <property type="match status" value="1"/>
</dbReference>
<feature type="transmembrane region" description="Helical" evidence="7">
    <location>
        <begin position="281"/>
        <end position="299"/>
    </location>
</feature>
<dbReference type="InterPro" id="IPR035906">
    <property type="entry name" value="MetI-like_sf"/>
</dbReference>
<accession>A0A1G9UJS4</accession>
<reference evidence="9 12" key="2">
    <citation type="submission" date="2016-10" db="EMBL/GenBank/DDBJ databases">
        <authorList>
            <person name="de Groot N.N."/>
        </authorList>
    </citation>
    <scope>NUCLEOTIDE SEQUENCE [LARGE SCALE GENOMIC DNA]</scope>
    <source>
        <strain evidence="10">DSM 27982</strain>
        <strain evidence="9 12">KPR-7B</strain>
    </source>
</reference>
<sequence length="306" mass="33545">MGTDLVARTRTKRPRRRAEDVAGLGRGRATLFVLPALVLIVLFLLFPAVWTIYLGLTNYRLTGLAAAHTEFVGLDNYLATLRDPAFWNSLRLTVVFVALSGVIGQTVVGFALAWSTRRLSGWARTFLESVVLAAWVIPGSVVSFLWIALLDRRGGTLNVLLNMPGKAWLIEHPMAVIIIFNIWCGTAFSMQLFSSALSSVAPSLLESARMAGASGWQQLRDVVLPTIRGHILTNTLMITLWTFNTFTPYLLTAGGPGRRSEILSVYIYKTAIPGGRLGRGAALSVLMLLINLVIALAYMRAGRSRR</sequence>
<comment type="subcellular location">
    <subcellularLocation>
        <location evidence="1 7">Cell membrane</location>
        <topology evidence="1 7">Multi-pass membrane protein</topology>
    </subcellularLocation>
</comment>
<evidence type="ECO:0000259" key="8">
    <source>
        <dbReference type="PROSITE" id="PS50928"/>
    </source>
</evidence>
<dbReference type="Gene3D" id="1.20.58.370">
    <property type="entry name" value="MalF N-terminal region-like"/>
    <property type="match status" value="1"/>
</dbReference>
<feature type="transmembrane region" description="Helical" evidence="7">
    <location>
        <begin position="126"/>
        <end position="149"/>
    </location>
</feature>
<dbReference type="InterPro" id="IPR035277">
    <property type="entry name" value="MalF_N"/>
</dbReference>
<keyword evidence="3" id="KW-1003">Cell membrane</keyword>
<evidence type="ECO:0000256" key="3">
    <source>
        <dbReference type="ARBA" id="ARBA00022475"/>
    </source>
</evidence>
<keyword evidence="4 7" id="KW-0812">Transmembrane</keyword>
<feature type="transmembrane region" description="Helical" evidence="7">
    <location>
        <begin position="92"/>
        <end position="114"/>
    </location>
</feature>
<evidence type="ECO:0000313" key="9">
    <source>
        <dbReference type="EMBL" id="SDM60146.1"/>
    </source>
</evidence>
<evidence type="ECO:0000313" key="10">
    <source>
        <dbReference type="EMBL" id="SDN61759.1"/>
    </source>
</evidence>
<evidence type="ECO:0000256" key="6">
    <source>
        <dbReference type="ARBA" id="ARBA00023136"/>
    </source>
</evidence>
<comment type="similarity">
    <text evidence="7">Belongs to the binding-protein-dependent transport system permease family.</text>
</comment>
<reference evidence="11" key="1">
    <citation type="submission" date="2016-10" db="EMBL/GenBank/DDBJ databases">
        <authorList>
            <person name="Varghese N."/>
            <person name="Submissions S."/>
        </authorList>
    </citation>
    <scope>NUCLEOTIDE SEQUENCE [LARGE SCALE GENOMIC DNA]</scope>
    <source>
        <strain evidence="11">DSM 27982</strain>
    </source>
</reference>
<feature type="domain" description="ABC transmembrane type-1" evidence="8">
    <location>
        <begin position="91"/>
        <end position="298"/>
    </location>
</feature>
<dbReference type="CDD" id="cd06261">
    <property type="entry name" value="TM_PBP2"/>
    <property type="match status" value="1"/>
</dbReference>
<organism evidence="9 12">
    <name type="scientific">Actinomyces ruminicola</name>
    <dbReference type="NCBI Taxonomy" id="332524"/>
    <lineage>
        <taxon>Bacteria</taxon>
        <taxon>Bacillati</taxon>
        <taxon>Actinomycetota</taxon>
        <taxon>Actinomycetes</taxon>
        <taxon>Actinomycetales</taxon>
        <taxon>Actinomycetaceae</taxon>
        <taxon>Actinomyces</taxon>
    </lineage>
</organism>
<dbReference type="Gene3D" id="1.10.3720.10">
    <property type="entry name" value="MetI-like"/>
    <property type="match status" value="1"/>
</dbReference>
<evidence type="ECO:0000256" key="4">
    <source>
        <dbReference type="ARBA" id="ARBA00022692"/>
    </source>
</evidence>
<evidence type="ECO:0000313" key="11">
    <source>
        <dbReference type="Proteomes" id="UP000198541"/>
    </source>
</evidence>
<dbReference type="GO" id="GO:0005886">
    <property type="term" value="C:plasma membrane"/>
    <property type="evidence" value="ECO:0007669"/>
    <property type="project" value="UniProtKB-SubCell"/>
</dbReference>
<dbReference type="PANTHER" id="PTHR43005:SF1">
    <property type="entry name" value="SPERMIDINE_PUTRESCINE TRANSPORT SYSTEM PERMEASE PROTEIN"/>
    <property type="match status" value="1"/>
</dbReference>
<evidence type="ECO:0000256" key="7">
    <source>
        <dbReference type="RuleBase" id="RU363032"/>
    </source>
</evidence>
<dbReference type="Proteomes" id="UP000198541">
    <property type="component" value="Unassembled WGS sequence"/>
</dbReference>
<evidence type="ECO:0000256" key="1">
    <source>
        <dbReference type="ARBA" id="ARBA00004651"/>
    </source>
</evidence>
<dbReference type="GO" id="GO:0055085">
    <property type="term" value="P:transmembrane transport"/>
    <property type="evidence" value="ECO:0007669"/>
    <property type="project" value="InterPro"/>
</dbReference>
<dbReference type="EMBL" id="FNHU01000004">
    <property type="protein sequence ID" value="SDM60146.1"/>
    <property type="molecule type" value="Genomic_DNA"/>
</dbReference>
<feature type="transmembrane region" description="Helical" evidence="7">
    <location>
        <begin position="231"/>
        <end position="251"/>
    </location>
</feature>
<keyword evidence="6 7" id="KW-0472">Membrane</keyword>
<evidence type="ECO:0000256" key="2">
    <source>
        <dbReference type="ARBA" id="ARBA00022448"/>
    </source>
</evidence>
<dbReference type="PROSITE" id="PS50928">
    <property type="entry name" value="ABC_TM1"/>
    <property type="match status" value="1"/>
</dbReference>
<feature type="transmembrane region" description="Helical" evidence="7">
    <location>
        <begin position="169"/>
        <end position="188"/>
    </location>
</feature>
<dbReference type="Proteomes" id="UP000199671">
    <property type="component" value="Unassembled WGS sequence"/>
</dbReference>
<keyword evidence="2 7" id="KW-0813">Transport</keyword>
<protein>
    <submittedName>
        <fullName evidence="9">Carbohydrate ABC transporter membrane protein 1, CUT1 family</fullName>
    </submittedName>
</protein>
<keyword evidence="11" id="KW-1185">Reference proteome</keyword>
<dbReference type="OrthoDB" id="9804439at2"/>
<proteinExistence type="inferred from homology"/>
<dbReference type="InterPro" id="IPR000515">
    <property type="entry name" value="MetI-like"/>
</dbReference>
<gene>
    <name evidence="9" type="ORF">SAMN04487766_104131</name>
    <name evidence="10" type="ORF">SAMN05216355_10843</name>
</gene>
<evidence type="ECO:0000256" key="5">
    <source>
        <dbReference type="ARBA" id="ARBA00022989"/>
    </source>
</evidence>
<evidence type="ECO:0000313" key="12">
    <source>
        <dbReference type="Proteomes" id="UP000199671"/>
    </source>
</evidence>
<dbReference type="SUPFAM" id="SSF161098">
    <property type="entry name" value="MetI-like"/>
    <property type="match status" value="1"/>
</dbReference>
<dbReference type="EMBL" id="FNIM01000008">
    <property type="protein sequence ID" value="SDN61759.1"/>
    <property type="molecule type" value="Genomic_DNA"/>
</dbReference>
<dbReference type="AlphaFoldDB" id="A0A1G9UJS4"/>
<dbReference type="STRING" id="332524.SAMN04487766_104131"/>
<feature type="transmembrane region" description="Helical" evidence="7">
    <location>
        <begin position="31"/>
        <end position="53"/>
    </location>
</feature>
<keyword evidence="5 7" id="KW-1133">Transmembrane helix</keyword>